<dbReference type="InterPro" id="IPR002156">
    <property type="entry name" value="RNaseH_domain"/>
</dbReference>
<dbReference type="Proteomes" id="UP000018888">
    <property type="component" value="Unassembled WGS sequence"/>
</dbReference>
<feature type="domain" description="RNase H type-1" evidence="1">
    <location>
        <begin position="191"/>
        <end position="324"/>
    </location>
</feature>
<reference evidence="2 3" key="1">
    <citation type="journal article" date="2013" name="Proc. Natl. Acad. Sci. U.S.A.">
        <title>Genome of an arbuscular mycorrhizal fungus provides insight into the oldest plant symbiosis.</title>
        <authorList>
            <person name="Tisserant E."/>
            <person name="Malbreil M."/>
            <person name="Kuo A."/>
            <person name="Kohler A."/>
            <person name="Symeonidi A."/>
            <person name="Balestrini R."/>
            <person name="Charron P."/>
            <person name="Duensing N."/>
            <person name="Frei Dit Frey N."/>
            <person name="Gianinazzi-Pearson V."/>
            <person name="Gilbert L.B."/>
            <person name="Handa Y."/>
            <person name="Herr J.R."/>
            <person name="Hijri M."/>
            <person name="Koul R."/>
            <person name="Kawaguchi M."/>
            <person name="Krajinski F."/>
            <person name="Lammers P.J."/>
            <person name="Masclaux F.G."/>
            <person name="Murat C."/>
            <person name="Morin E."/>
            <person name="Ndikumana S."/>
            <person name="Pagni M."/>
            <person name="Petitpierre D."/>
            <person name="Requena N."/>
            <person name="Rosikiewicz P."/>
            <person name="Riley R."/>
            <person name="Saito K."/>
            <person name="San Clemente H."/>
            <person name="Shapiro H."/>
            <person name="van Tuinen D."/>
            <person name="Becard G."/>
            <person name="Bonfante P."/>
            <person name="Paszkowski U."/>
            <person name="Shachar-Hill Y.Y."/>
            <person name="Tuskan G.A."/>
            <person name="Young P.W."/>
            <person name="Sanders I.R."/>
            <person name="Henrissat B."/>
            <person name="Rensing S.A."/>
            <person name="Grigoriev I.V."/>
            <person name="Corradi N."/>
            <person name="Roux C."/>
            <person name="Martin F."/>
        </authorList>
    </citation>
    <scope>NUCLEOTIDE SEQUENCE [LARGE SCALE GENOMIC DNA]</scope>
    <source>
        <strain evidence="2 3">DAOM 197198</strain>
    </source>
</reference>
<dbReference type="GO" id="GO:0004523">
    <property type="term" value="F:RNA-DNA hybrid ribonuclease activity"/>
    <property type="evidence" value="ECO:0007669"/>
    <property type="project" value="InterPro"/>
</dbReference>
<dbReference type="GO" id="GO:0003676">
    <property type="term" value="F:nucleic acid binding"/>
    <property type="evidence" value="ECO:0007669"/>
    <property type="project" value="InterPro"/>
</dbReference>
<name>A0A2P4PX29_RHIID</name>
<dbReference type="InterPro" id="IPR012337">
    <property type="entry name" value="RNaseH-like_sf"/>
</dbReference>
<gene>
    <name evidence="2" type="ORF">GLOIN_2v1479662</name>
</gene>
<protein>
    <recommendedName>
        <fullName evidence="1">RNase H type-1 domain-containing protein</fullName>
    </recommendedName>
</protein>
<evidence type="ECO:0000313" key="2">
    <source>
        <dbReference type="EMBL" id="POG69932.1"/>
    </source>
</evidence>
<proteinExistence type="predicted"/>
<reference evidence="2 3" key="2">
    <citation type="journal article" date="2018" name="New Phytol.">
        <title>High intraspecific genome diversity in the model arbuscular mycorrhizal symbiont Rhizophagus irregularis.</title>
        <authorList>
            <person name="Chen E.C.H."/>
            <person name="Morin E."/>
            <person name="Beaudet D."/>
            <person name="Noel J."/>
            <person name="Yildirir G."/>
            <person name="Ndikumana S."/>
            <person name="Charron P."/>
            <person name="St-Onge C."/>
            <person name="Giorgi J."/>
            <person name="Kruger M."/>
            <person name="Marton T."/>
            <person name="Ropars J."/>
            <person name="Grigoriev I.V."/>
            <person name="Hainaut M."/>
            <person name="Henrissat B."/>
            <person name="Roux C."/>
            <person name="Martin F."/>
            <person name="Corradi N."/>
        </authorList>
    </citation>
    <scope>NUCLEOTIDE SEQUENCE [LARGE SCALE GENOMIC DNA]</scope>
    <source>
        <strain evidence="2 3">DAOM 197198</strain>
    </source>
</reference>
<organism evidence="2 3">
    <name type="scientific">Rhizophagus irregularis (strain DAOM 181602 / DAOM 197198 / MUCL 43194)</name>
    <name type="common">Arbuscular mycorrhizal fungus</name>
    <name type="synonym">Glomus intraradices</name>
    <dbReference type="NCBI Taxonomy" id="747089"/>
    <lineage>
        <taxon>Eukaryota</taxon>
        <taxon>Fungi</taxon>
        <taxon>Fungi incertae sedis</taxon>
        <taxon>Mucoromycota</taxon>
        <taxon>Glomeromycotina</taxon>
        <taxon>Glomeromycetes</taxon>
        <taxon>Glomerales</taxon>
        <taxon>Glomeraceae</taxon>
        <taxon>Rhizophagus</taxon>
    </lineage>
</organism>
<dbReference type="AlphaFoldDB" id="A0A2P4PX29"/>
<keyword evidence="3" id="KW-1185">Reference proteome</keyword>
<evidence type="ECO:0000313" key="3">
    <source>
        <dbReference type="Proteomes" id="UP000018888"/>
    </source>
</evidence>
<comment type="caution">
    <text evidence="2">The sequence shown here is derived from an EMBL/GenBank/DDBJ whole genome shotgun (WGS) entry which is preliminary data.</text>
</comment>
<evidence type="ECO:0000259" key="1">
    <source>
        <dbReference type="Pfam" id="PF00075"/>
    </source>
</evidence>
<dbReference type="Gene3D" id="3.30.420.10">
    <property type="entry name" value="Ribonuclease H-like superfamily/Ribonuclease H"/>
    <property type="match status" value="1"/>
</dbReference>
<dbReference type="InterPro" id="IPR036397">
    <property type="entry name" value="RNaseH_sf"/>
</dbReference>
<dbReference type="Pfam" id="PF00075">
    <property type="entry name" value="RNase_H"/>
    <property type="match status" value="1"/>
</dbReference>
<sequence length="631" mass="75746">MNLDSEPINNGFIFGKKKLHNDIILVYGKNYNLGSNDIVLEHYITVNNPDDLFMGLKKCLGCFLDETSTLGPLERIHKQSNCLVKLRIEDVYFLENYLHSHAMIIHETDSYIVPDIIQSHIESNIWHEHNFIIEPMFFKQDDIRLNIFDSKMQKSTHNCIEKYVKKEKFNKNLTIEKLNVINYKLIQQFGEQIFVYIDGSVINNGTENIDGIASLHFYDKDHKLIDEFYVNIEHWISPSKAEVTSFILALIIVHNISNVEIITDNEFILNYFNEIICKTEIYNTRKLLKTQNNIYIWALIRQFIDLNEIIIPKITKTKAHDDDLYHNFLDQKIKDHYSDRNRVYSVNFNFFQLDKIEYMLTWNNIIIEKPIRRFIRYYSEILNLEKFFNLRRNRKYTIDSVEWAITFEFLKENENVLQTNFHTTKLRLYKIKNLIEEIPTVEQRKLINFDIYKDWKCPVCERKKETFGHVWRCYSNRKKMRNIIYYSIICLIEKIKEYDIYTFDEAKIIDLFINESFGEVKVNNNKLTFVDIIKGLFPKLLADFLRQEIKMTKVHLFETGVKFLDFVFDSTHKIWVERCDLQKDKEKSLGVTKEDKKHYSYDNNIVKKDINHKVYQKLSWFIRNIVIFSIF</sequence>
<accession>A0A2P4PX29</accession>
<dbReference type="SUPFAM" id="SSF53098">
    <property type="entry name" value="Ribonuclease H-like"/>
    <property type="match status" value="1"/>
</dbReference>
<dbReference type="EMBL" id="AUPC02000128">
    <property type="protein sequence ID" value="POG69932.1"/>
    <property type="molecule type" value="Genomic_DNA"/>
</dbReference>